<gene>
    <name evidence="1" type="ORF">GCM10023086_67220</name>
</gene>
<evidence type="ECO:0000313" key="1">
    <source>
        <dbReference type="EMBL" id="GAA4335035.1"/>
    </source>
</evidence>
<keyword evidence="2" id="KW-1185">Reference proteome</keyword>
<dbReference type="EMBL" id="BAABET010000013">
    <property type="protein sequence ID" value="GAA4335035.1"/>
    <property type="molecule type" value="Genomic_DNA"/>
</dbReference>
<proteinExistence type="predicted"/>
<organism evidence="1 2">
    <name type="scientific">Streptomyces venetus</name>
    <dbReference type="NCBI Taxonomy" id="1701086"/>
    <lineage>
        <taxon>Bacteria</taxon>
        <taxon>Bacillati</taxon>
        <taxon>Actinomycetota</taxon>
        <taxon>Actinomycetes</taxon>
        <taxon>Kitasatosporales</taxon>
        <taxon>Streptomycetaceae</taxon>
        <taxon>Streptomyces</taxon>
    </lineage>
</organism>
<dbReference type="Proteomes" id="UP001501115">
    <property type="component" value="Unassembled WGS sequence"/>
</dbReference>
<protein>
    <submittedName>
        <fullName evidence="1">Uncharacterized protein</fullName>
    </submittedName>
</protein>
<evidence type="ECO:0000313" key="2">
    <source>
        <dbReference type="Proteomes" id="UP001501115"/>
    </source>
</evidence>
<comment type="caution">
    <text evidence="1">The sequence shown here is derived from an EMBL/GenBank/DDBJ whole genome shotgun (WGS) entry which is preliminary data.</text>
</comment>
<reference evidence="2" key="1">
    <citation type="journal article" date="2019" name="Int. J. Syst. Evol. Microbiol.">
        <title>The Global Catalogue of Microorganisms (GCM) 10K type strain sequencing project: providing services to taxonomists for standard genome sequencing and annotation.</title>
        <authorList>
            <consortium name="The Broad Institute Genomics Platform"/>
            <consortium name="The Broad Institute Genome Sequencing Center for Infectious Disease"/>
            <person name="Wu L."/>
            <person name="Ma J."/>
        </authorList>
    </citation>
    <scope>NUCLEOTIDE SEQUENCE [LARGE SCALE GENOMIC DNA]</scope>
    <source>
        <strain evidence="2">JCM 31290</strain>
    </source>
</reference>
<sequence length="49" mass="5306">MRRPMRPTPQATAAPVTNIVHTHGRTQYVHIGSPTGLATLSWPLQAEAS</sequence>
<accession>A0ABP8H6C2</accession>
<name>A0ABP8H6C2_9ACTN</name>